<evidence type="ECO:0000313" key="3">
    <source>
        <dbReference type="Proteomes" id="UP000886595"/>
    </source>
</evidence>
<keyword evidence="3" id="KW-1185">Reference proteome</keyword>
<dbReference type="Proteomes" id="UP000886595">
    <property type="component" value="Unassembled WGS sequence"/>
</dbReference>
<dbReference type="AlphaFoldDB" id="A0A8X7RQ37"/>
<proteinExistence type="predicted"/>
<feature type="compositionally biased region" description="Acidic residues" evidence="1">
    <location>
        <begin position="107"/>
        <end position="116"/>
    </location>
</feature>
<dbReference type="OrthoDB" id="10478145at2759"/>
<feature type="region of interest" description="Disordered" evidence="1">
    <location>
        <begin position="91"/>
        <end position="116"/>
    </location>
</feature>
<name>A0A8X7RQ37_BRACI</name>
<gene>
    <name evidence="2" type="ORF">Bca52824_038844</name>
</gene>
<evidence type="ECO:0000256" key="1">
    <source>
        <dbReference type="SAM" id="MobiDB-lite"/>
    </source>
</evidence>
<accession>A0A8X7RQ37</accession>
<comment type="caution">
    <text evidence="2">The sequence shown here is derived from an EMBL/GenBank/DDBJ whole genome shotgun (WGS) entry which is preliminary data.</text>
</comment>
<reference evidence="2 3" key="1">
    <citation type="submission" date="2020-02" db="EMBL/GenBank/DDBJ databases">
        <authorList>
            <person name="Ma Q."/>
            <person name="Huang Y."/>
            <person name="Song X."/>
            <person name="Pei D."/>
        </authorList>
    </citation>
    <scope>NUCLEOTIDE SEQUENCE [LARGE SCALE GENOMIC DNA]</scope>
    <source>
        <strain evidence="2">Sxm20200214</strain>
        <tissue evidence="2">Leaf</tissue>
    </source>
</reference>
<organism evidence="2 3">
    <name type="scientific">Brassica carinata</name>
    <name type="common">Ethiopian mustard</name>
    <name type="synonym">Abyssinian cabbage</name>
    <dbReference type="NCBI Taxonomy" id="52824"/>
    <lineage>
        <taxon>Eukaryota</taxon>
        <taxon>Viridiplantae</taxon>
        <taxon>Streptophyta</taxon>
        <taxon>Embryophyta</taxon>
        <taxon>Tracheophyta</taxon>
        <taxon>Spermatophyta</taxon>
        <taxon>Magnoliopsida</taxon>
        <taxon>eudicotyledons</taxon>
        <taxon>Gunneridae</taxon>
        <taxon>Pentapetalae</taxon>
        <taxon>rosids</taxon>
        <taxon>malvids</taxon>
        <taxon>Brassicales</taxon>
        <taxon>Brassicaceae</taxon>
        <taxon>Brassiceae</taxon>
        <taxon>Brassica</taxon>
    </lineage>
</organism>
<protein>
    <submittedName>
        <fullName evidence="2">Uncharacterized protein</fullName>
    </submittedName>
</protein>
<evidence type="ECO:0000313" key="2">
    <source>
        <dbReference type="EMBL" id="KAG2292175.1"/>
    </source>
</evidence>
<dbReference type="EMBL" id="JAAMPC010000009">
    <property type="protein sequence ID" value="KAG2292175.1"/>
    <property type="molecule type" value="Genomic_DNA"/>
</dbReference>
<sequence length="116" mass="13347">MIKKEEGAKNKNYEVNDAHLRWVKEEDKRKDLAMIQYGDVAEVDEEVKSSNTETSVVEGEAWMIKEEKAAKKEQEKDAELAAWFVAEIIKEEEATKNEDQEVNDAQGELEEEDNAQ</sequence>